<dbReference type="InterPro" id="IPR005172">
    <property type="entry name" value="CRC"/>
</dbReference>
<accession>A0A6S7G5M6</accession>
<comment type="similarity">
    <text evidence="2">Belongs to the lin-54 family.</text>
</comment>
<comment type="subcellular location">
    <subcellularLocation>
        <location evidence="1">Nucleus</location>
    </subcellularLocation>
</comment>
<comment type="caution">
    <text evidence="4">The sequence shown here is derived from an EMBL/GenBank/DDBJ whole genome shotgun (WGS) entry which is preliminary data.</text>
</comment>
<dbReference type="EMBL" id="CACRXK020001328">
    <property type="protein sequence ID" value="CAB3988464.1"/>
    <property type="molecule type" value="Genomic_DNA"/>
</dbReference>
<dbReference type="Pfam" id="PF03638">
    <property type="entry name" value="TCR"/>
    <property type="match status" value="1"/>
</dbReference>
<evidence type="ECO:0000313" key="5">
    <source>
        <dbReference type="Proteomes" id="UP001152795"/>
    </source>
</evidence>
<name>A0A6S7G5M6_PARCT</name>
<dbReference type="Proteomes" id="UP001152795">
    <property type="component" value="Unassembled WGS sequence"/>
</dbReference>
<dbReference type="PANTHER" id="PTHR46704:SF9">
    <property type="entry name" value="BHLH DOMAIN-CONTAINING PROTEIN"/>
    <property type="match status" value="1"/>
</dbReference>
<evidence type="ECO:0000256" key="3">
    <source>
        <dbReference type="ARBA" id="ARBA00023242"/>
    </source>
</evidence>
<evidence type="ECO:0000256" key="2">
    <source>
        <dbReference type="ARBA" id="ARBA00007267"/>
    </source>
</evidence>
<organism evidence="4 5">
    <name type="scientific">Paramuricea clavata</name>
    <name type="common">Red gorgonian</name>
    <name type="synonym">Violescent sea-whip</name>
    <dbReference type="NCBI Taxonomy" id="317549"/>
    <lineage>
        <taxon>Eukaryota</taxon>
        <taxon>Metazoa</taxon>
        <taxon>Cnidaria</taxon>
        <taxon>Anthozoa</taxon>
        <taxon>Octocorallia</taxon>
        <taxon>Malacalcyonacea</taxon>
        <taxon>Plexauridae</taxon>
        <taxon>Paramuricea</taxon>
    </lineage>
</organism>
<keyword evidence="3" id="KW-0539">Nucleus</keyword>
<dbReference type="PANTHER" id="PTHR46704">
    <property type="entry name" value="CXC DOMAIN-CONTAINING PROTEIN-RELATED"/>
    <property type="match status" value="1"/>
</dbReference>
<gene>
    <name evidence="4" type="ORF">PACLA_8A064842</name>
</gene>
<proteinExistence type="inferred from homology"/>
<dbReference type="AlphaFoldDB" id="A0A6S7G5M6"/>
<protein>
    <submittedName>
        <fullName evidence="4">Uncharacterized protein</fullName>
    </submittedName>
</protein>
<dbReference type="InterPro" id="IPR033467">
    <property type="entry name" value="Tesmin/TSO1-like_CXC"/>
</dbReference>
<keyword evidence="5" id="KW-1185">Reference proteome</keyword>
<evidence type="ECO:0000313" key="4">
    <source>
        <dbReference type="EMBL" id="CAB3988464.1"/>
    </source>
</evidence>
<dbReference type="GO" id="GO:0005634">
    <property type="term" value="C:nucleus"/>
    <property type="evidence" value="ECO:0007669"/>
    <property type="project" value="UniProtKB-SubCell"/>
</dbReference>
<dbReference type="SMART" id="SM01114">
    <property type="entry name" value="CXC"/>
    <property type="match status" value="1"/>
</dbReference>
<reference evidence="4" key="1">
    <citation type="submission" date="2020-04" db="EMBL/GenBank/DDBJ databases">
        <authorList>
            <person name="Alioto T."/>
            <person name="Alioto T."/>
            <person name="Gomez Garrido J."/>
        </authorList>
    </citation>
    <scope>NUCLEOTIDE SEQUENCE</scope>
    <source>
        <strain evidence="4">A484AB</strain>
    </source>
</reference>
<evidence type="ECO:0000256" key="1">
    <source>
        <dbReference type="ARBA" id="ARBA00004123"/>
    </source>
</evidence>
<sequence>MREVMTYCLGDIPFPLSNGLDSLVKTNKSALLNVLECEAKTVQNHCVQAVPVDSPLVIDGMALLQTLKNLPATLEQLPKKILNQVISSALSHKSTRVDFVTDTYPTISIKGIERTRRAGKGSEVIKIYGKTQKTPSQFKKFLAHGSNKEHLVEFPFKTWQDLYLRTNIKLIISHGIHCHQLTSPDTDVAIICLRFSVAVPHLYFQTGKRNLQRIISIDSMVQALGTDVCRSLIGLHVYSGCDSTSAFYGKGKKKAYDVMKSDPKFIECFAGLGESFTASPELVEVLEEFTCKLYGDSSEEIDVCRAIQQTIDAPSPDGYGWSVKDGVIDVVWKTKPAAPEYLLKDVKCGCETTKCIKGGCSCLTNKLLCTDMCRCKDCGNGKDDNETEVPDDSSQISAVEDDLDFPPFSI</sequence>
<dbReference type="OrthoDB" id="8068070at2759"/>